<evidence type="ECO:0000256" key="1">
    <source>
        <dbReference type="SAM" id="MobiDB-lite"/>
    </source>
</evidence>
<evidence type="ECO:0000313" key="2">
    <source>
        <dbReference type="EMBL" id="KPL58667.1"/>
    </source>
</evidence>
<feature type="region of interest" description="Disordered" evidence="1">
    <location>
        <begin position="40"/>
        <end position="67"/>
    </location>
</feature>
<dbReference type="Proteomes" id="UP000050398">
    <property type="component" value="Unassembled WGS sequence"/>
</dbReference>
<organism evidence="2 3">
    <name type="scientific">Rossellomorea vietnamensis</name>
    <dbReference type="NCBI Taxonomy" id="218284"/>
    <lineage>
        <taxon>Bacteria</taxon>
        <taxon>Bacillati</taxon>
        <taxon>Bacillota</taxon>
        <taxon>Bacilli</taxon>
        <taxon>Bacillales</taxon>
        <taxon>Bacillaceae</taxon>
        <taxon>Rossellomorea</taxon>
    </lineage>
</organism>
<reference evidence="2 3" key="1">
    <citation type="submission" date="2015-08" db="EMBL/GenBank/DDBJ databases">
        <title>Draft Genome Sequence of Bacillus vietnamensis UCD-SED5.</title>
        <authorList>
            <person name="Lee R.D."/>
            <person name="Jospin G."/>
            <person name="Lang J.M."/>
            <person name="Coil D.A."/>
            <person name="Eisen J.A."/>
        </authorList>
    </citation>
    <scope>NUCLEOTIDE SEQUENCE [LARGE SCALE GENOMIC DNA]</scope>
    <source>
        <strain evidence="2 3">UCD-SED5</strain>
    </source>
</reference>
<name>A0A0P6WCK4_9BACI</name>
<accession>A0A0P6WCK4</accession>
<sequence length="67" mass="7668">MGRFFGGEESEGTGYYQLPGFIFKPDQLIFKNQNIFSKPHKKTPAHLSPGLAYLDKKKPCPERMPRP</sequence>
<dbReference type="AlphaFoldDB" id="A0A0P6WCK4"/>
<dbReference type="PATRIC" id="fig|218284.4.peg.1209"/>
<comment type="caution">
    <text evidence="2">The sequence shown here is derived from an EMBL/GenBank/DDBJ whole genome shotgun (WGS) entry which is preliminary data.</text>
</comment>
<evidence type="ECO:0000313" key="3">
    <source>
        <dbReference type="Proteomes" id="UP000050398"/>
    </source>
</evidence>
<feature type="compositionally biased region" description="Basic and acidic residues" evidence="1">
    <location>
        <begin position="54"/>
        <end position="67"/>
    </location>
</feature>
<gene>
    <name evidence="2" type="ORF">AM506_15120</name>
</gene>
<proteinExistence type="predicted"/>
<dbReference type="EMBL" id="LIXZ01000013">
    <property type="protein sequence ID" value="KPL58667.1"/>
    <property type="molecule type" value="Genomic_DNA"/>
</dbReference>
<protein>
    <submittedName>
        <fullName evidence="2">Uncharacterized protein</fullName>
    </submittedName>
</protein>